<accession>A0A9P0B619</accession>
<evidence type="ECO:0000313" key="1">
    <source>
        <dbReference type="EMBL" id="CAH0556497.1"/>
    </source>
</evidence>
<keyword evidence="2" id="KW-1185">Reference proteome</keyword>
<dbReference type="Proteomes" id="UP001154078">
    <property type="component" value="Chromosome 5"/>
</dbReference>
<dbReference type="EMBL" id="OV121136">
    <property type="protein sequence ID" value="CAH0556497.1"/>
    <property type="molecule type" value="Genomic_DNA"/>
</dbReference>
<protein>
    <submittedName>
        <fullName evidence="1">Uncharacterized protein</fullName>
    </submittedName>
</protein>
<name>A0A9P0B619_BRAAE</name>
<proteinExistence type="predicted"/>
<organism evidence="1 2">
    <name type="scientific">Brassicogethes aeneus</name>
    <name type="common">Rape pollen beetle</name>
    <name type="synonym">Meligethes aeneus</name>
    <dbReference type="NCBI Taxonomy" id="1431903"/>
    <lineage>
        <taxon>Eukaryota</taxon>
        <taxon>Metazoa</taxon>
        <taxon>Ecdysozoa</taxon>
        <taxon>Arthropoda</taxon>
        <taxon>Hexapoda</taxon>
        <taxon>Insecta</taxon>
        <taxon>Pterygota</taxon>
        <taxon>Neoptera</taxon>
        <taxon>Endopterygota</taxon>
        <taxon>Coleoptera</taxon>
        <taxon>Polyphaga</taxon>
        <taxon>Cucujiformia</taxon>
        <taxon>Nitidulidae</taxon>
        <taxon>Meligethinae</taxon>
        <taxon>Brassicogethes</taxon>
    </lineage>
</organism>
<evidence type="ECO:0000313" key="2">
    <source>
        <dbReference type="Proteomes" id="UP001154078"/>
    </source>
</evidence>
<dbReference type="OrthoDB" id="6754611at2759"/>
<gene>
    <name evidence="1" type="ORF">MELIAE_LOCUS7422</name>
</gene>
<dbReference type="AlphaFoldDB" id="A0A9P0B619"/>
<reference evidence="1" key="1">
    <citation type="submission" date="2021-12" db="EMBL/GenBank/DDBJ databases">
        <authorList>
            <person name="King R."/>
        </authorList>
    </citation>
    <scope>NUCLEOTIDE SEQUENCE</scope>
</reference>
<sequence>MDNGPKKFFKLIRRNGLPPAQPKEVIKKNLEPLLQNIEKKKYAQEVYYKENPKGVSPLIRKEKGSVRQRLGQTLKYKRLTNTANISPKSLYKIQRCENYPMNKKRFSAQDRLNRIRQSQLYFLNNNNEKKTNTITLRRTNQFKNTPRNVLQRGVPYQRKFKLRLNQQLMTAILNIQSQYHSMPLYMEDYICSAEATDLKLNNRFSSY</sequence>